<feature type="domain" description="JmjC" evidence="14">
    <location>
        <begin position="369"/>
        <end position="511"/>
    </location>
</feature>
<evidence type="ECO:0000259" key="14">
    <source>
        <dbReference type="PROSITE" id="PS51184"/>
    </source>
</evidence>
<evidence type="ECO:0000256" key="10">
    <source>
        <dbReference type="ARBA" id="ARBA00023163"/>
    </source>
</evidence>
<gene>
    <name evidence="15" type="ORF">EB796_000483</name>
</gene>
<dbReference type="InterPro" id="IPR039994">
    <property type="entry name" value="NO66-like"/>
</dbReference>
<dbReference type="AlphaFoldDB" id="A0A7J7KSN2"/>
<evidence type="ECO:0000256" key="7">
    <source>
        <dbReference type="ARBA" id="ARBA00023002"/>
    </source>
</evidence>
<evidence type="ECO:0000256" key="12">
    <source>
        <dbReference type="RuleBase" id="RU366061"/>
    </source>
</evidence>
<dbReference type="GO" id="GO:0051864">
    <property type="term" value="F:histone H3K36 demethylase activity"/>
    <property type="evidence" value="ECO:0007669"/>
    <property type="project" value="TreeGrafter"/>
</dbReference>
<keyword evidence="10 12" id="KW-0804">Transcription</keyword>
<keyword evidence="6 12" id="KW-0223">Dioxygenase</keyword>
<feature type="compositionally biased region" description="Basic and acidic residues" evidence="13">
    <location>
        <begin position="94"/>
        <end position="103"/>
    </location>
</feature>
<dbReference type="SUPFAM" id="SSF51197">
    <property type="entry name" value="Clavaminate synthase-like"/>
    <property type="match status" value="1"/>
</dbReference>
<sequence length="728" mass="82677">MEKSGTPRNSRKVSAFAVAKALENKQELQLPTDMVEKIASIHKDEKFNKAAEEIAANYVKNRAHNLKKKKQKEELKAVRRKRAAQDGASTTDQPAKKDVKQPTEKPLSWYNAPKSEKRVKLTEDPEVEVQPFRENKKRGMSLLKEKNKGVTPKVPEKPEPVSSEVDDGETENLSAQPLSKPAITEKNVSSELPAQKTVKKSRKVSKKVEVKEWTPPSLDSSKKLTKSRKSQGTESLSNGHLHNASSSLISSKVGGRADATGAPNHSIPETEAKALLTKLLYPESRLKFFKNYWLKKPLHIQRKNKEYYFEDDWFSMKEFHRILSEENVRFGVNLDITSYVDGERDTAKLHGRAFPAIVYEYYEAGHSVRLLNPQTYSTNVWRLLSSLQELFGSMTGANVYLTPPGTQGFAPHYDDIEAFVLQLEGKKHWKVYKTRHSGEKWPLTSSPNLTQEELSNPLIDCVLEPGDLLYMPRGAIHQAMALEDEHSLHITLSTHQQNTWSNLLHLMLPIALNELTQSDPEFRESLPIDFLNYTGIALQDASQQRDVLMRKVFALMNKLQLPSAVDDACDALGKRFIHDSLPPFLTEREKEHSIAKQGGKWVGNQPEGCMAIDSTVEVRLLRKHSIRVVNDYNEGEDDAKDQSESQGDGGEHKIRVYYNTDNDRLYHGNELQFFMVNEKLAPGIEYLQRIYPDFVQIAEIPDMTVTAQVDMAQILYDYGLLITKKKLK</sequence>
<dbReference type="Pfam" id="PF08007">
    <property type="entry name" value="JmjC_2"/>
    <property type="match status" value="1"/>
</dbReference>
<organism evidence="15 16">
    <name type="scientific">Bugula neritina</name>
    <name type="common">Brown bryozoan</name>
    <name type="synonym">Sertularia neritina</name>
    <dbReference type="NCBI Taxonomy" id="10212"/>
    <lineage>
        <taxon>Eukaryota</taxon>
        <taxon>Metazoa</taxon>
        <taxon>Spiralia</taxon>
        <taxon>Lophotrochozoa</taxon>
        <taxon>Bryozoa</taxon>
        <taxon>Gymnolaemata</taxon>
        <taxon>Cheilostomatida</taxon>
        <taxon>Flustrina</taxon>
        <taxon>Buguloidea</taxon>
        <taxon>Bugulidae</taxon>
        <taxon>Bugula</taxon>
    </lineage>
</organism>
<dbReference type="GO" id="GO:0005730">
    <property type="term" value="C:nucleolus"/>
    <property type="evidence" value="ECO:0007669"/>
    <property type="project" value="TreeGrafter"/>
</dbReference>
<comment type="subcellular location">
    <subcellularLocation>
        <location evidence="1 12">Nucleus</location>
    </subcellularLocation>
</comment>
<dbReference type="GO" id="GO:0005506">
    <property type="term" value="F:iron ion binding"/>
    <property type="evidence" value="ECO:0007669"/>
    <property type="project" value="UniProtKB-UniRule"/>
</dbReference>
<dbReference type="InterPro" id="IPR049043">
    <property type="entry name" value="WHD_RIOX1"/>
</dbReference>
<keyword evidence="8 12" id="KW-0408">Iron</keyword>
<comment type="similarity">
    <text evidence="2">Belongs to the ROX family. NO66 subfamily.</text>
</comment>
<evidence type="ECO:0000256" key="9">
    <source>
        <dbReference type="ARBA" id="ARBA00023015"/>
    </source>
</evidence>
<reference evidence="15" key="1">
    <citation type="submission" date="2020-06" db="EMBL/GenBank/DDBJ databases">
        <title>Draft genome of Bugula neritina, a colonial animal packing powerful symbionts and potential medicines.</title>
        <authorList>
            <person name="Rayko M."/>
        </authorList>
    </citation>
    <scope>NUCLEOTIDE SEQUENCE [LARGE SCALE GENOMIC DNA]</scope>
    <source>
        <strain evidence="15">Kwan_BN1</strain>
    </source>
</reference>
<evidence type="ECO:0000256" key="11">
    <source>
        <dbReference type="ARBA" id="ARBA00023242"/>
    </source>
</evidence>
<keyword evidence="16" id="KW-1185">Reference proteome</keyword>
<keyword evidence="4 12" id="KW-0479">Metal-binding</keyword>
<dbReference type="Gene3D" id="1.10.10.1500">
    <property type="entry name" value="JmjC domain-containing ribosomal oxygenase (ROX), dimer domain"/>
    <property type="match status" value="1"/>
</dbReference>
<feature type="compositionally biased region" description="Basic and acidic residues" evidence="13">
    <location>
        <begin position="114"/>
        <end position="123"/>
    </location>
</feature>
<accession>A0A7J7KSN2</accession>
<feature type="compositionally biased region" description="Basic and acidic residues" evidence="13">
    <location>
        <begin position="143"/>
        <end position="159"/>
    </location>
</feature>
<proteinExistence type="inferred from homology"/>
<keyword evidence="11 12" id="KW-0539">Nucleus</keyword>
<evidence type="ECO:0000256" key="4">
    <source>
        <dbReference type="ARBA" id="ARBA00022723"/>
    </source>
</evidence>
<comment type="cofactor">
    <cofactor evidence="12">
        <name>Fe(2+)</name>
        <dbReference type="ChEBI" id="CHEBI:29033"/>
    </cofactor>
    <text evidence="12">Binds 1 Fe(2+) ion per subunit.</text>
</comment>
<feature type="compositionally biased region" description="Polar residues" evidence="13">
    <location>
        <begin position="230"/>
        <end position="243"/>
    </location>
</feature>
<dbReference type="EMBL" id="VXIV02000068">
    <property type="protein sequence ID" value="KAF6041211.1"/>
    <property type="molecule type" value="Genomic_DNA"/>
</dbReference>
<evidence type="ECO:0000313" key="16">
    <source>
        <dbReference type="Proteomes" id="UP000593567"/>
    </source>
</evidence>
<keyword evidence="5" id="KW-0156">Chromatin regulator</keyword>
<evidence type="ECO:0000256" key="1">
    <source>
        <dbReference type="ARBA" id="ARBA00004123"/>
    </source>
</evidence>
<comment type="caution">
    <text evidence="15">The sequence shown here is derived from an EMBL/GenBank/DDBJ whole genome shotgun (WGS) entry which is preliminary data.</text>
</comment>
<evidence type="ECO:0000256" key="3">
    <source>
        <dbReference type="ARBA" id="ARBA00022491"/>
    </source>
</evidence>
<comment type="function">
    <text evidence="12">Oxygenase that can act as both a histone lysine demethylase and a ribosomal histidine hydroxylase.</text>
</comment>
<evidence type="ECO:0000256" key="5">
    <source>
        <dbReference type="ARBA" id="ARBA00022853"/>
    </source>
</evidence>
<name>A0A7J7KSN2_BUGNE</name>
<dbReference type="SMART" id="SM00558">
    <property type="entry name" value="JmjC"/>
    <property type="match status" value="1"/>
</dbReference>
<dbReference type="PANTHER" id="PTHR13096:SF8">
    <property type="entry name" value="RIBOSOMAL OXYGENASE 1"/>
    <property type="match status" value="1"/>
</dbReference>
<dbReference type="GO" id="GO:0032453">
    <property type="term" value="F:histone H3K4 demethylase activity"/>
    <property type="evidence" value="ECO:0007669"/>
    <property type="project" value="TreeGrafter"/>
</dbReference>
<dbReference type="Gene3D" id="3.90.930.40">
    <property type="match status" value="1"/>
</dbReference>
<evidence type="ECO:0000313" key="15">
    <source>
        <dbReference type="EMBL" id="KAF6041211.1"/>
    </source>
</evidence>
<dbReference type="PROSITE" id="PS51184">
    <property type="entry name" value="JMJC"/>
    <property type="match status" value="1"/>
</dbReference>
<feature type="region of interest" description="Disordered" evidence="13">
    <location>
        <begin position="63"/>
        <end position="243"/>
    </location>
</feature>
<dbReference type="OrthoDB" id="425950at2759"/>
<dbReference type="PANTHER" id="PTHR13096">
    <property type="entry name" value="MINA53 MYC INDUCED NUCLEAR ANTIGEN"/>
    <property type="match status" value="1"/>
</dbReference>
<protein>
    <recommendedName>
        <fullName evidence="12">Bifunctional lysine-specific demethylase and histidyl-hydroxylase</fullName>
        <ecNumber evidence="12">1.14.11.-</ecNumber>
    </recommendedName>
</protein>
<keyword evidence="3" id="KW-0678">Repressor</keyword>
<evidence type="ECO:0000256" key="6">
    <source>
        <dbReference type="ARBA" id="ARBA00022964"/>
    </source>
</evidence>
<keyword evidence="7 12" id="KW-0560">Oxidoreductase</keyword>
<dbReference type="EC" id="1.14.11.-" evidence="12"/>
<dbReference type="InterPro" id="IPR003347">
    <property type="entry name" value="JmjC_dom"/>
</dbReference>
<evidence type="ECO:0000256" key="13">
    <source>
        <dbReference type="SAM" id="MobiDB-lite"/>
    </source>
</evidence>
<keyword evidence="9 12" id="KW-0805">Transcription regulation</keyword>
<dbReference type="Pfam" id="PF21233">
    <property type="entry name" value="WHD_RIOX1"/>
    <property type="match status" value="2"/>
</dbReference>
<evidence type="ECO:0000256" key="2">
    <source>
        <dbReference type="ARBA" id="ARBA00010309"/>
    </source>
</evidence>
<evidence type="ECO:0000256" key="8">
    <source>
        <dbReference type="ARBA" id="ARBA00023004"/>
    </source>
</evidence>
<dbReference type="Gene3D" id="2.60.120.650">
    <property type="entry name" value="Cupin"/>
    <property type="match status" value="1"/>
</dbReference>
<dbReference type="Proteomes" id="UP000593567">
    <property type="component" value="Unassembled WGS sequence"/>
</dbReference>